<reference evidence="2" key="1">
    <citation type="submission" date="2015-11" db="EMBL/GenBank/DDBJ databases">
        <title>De novo transcriptome assembly of four potential Pierce s Disease insect vectors from Arizona vineyards.</title>
        <authorList>
            <person name="Tassone E.E."/>
        </authorList>
    </citation>
    <scope>NUCLEOTIDE SEQUENCE</scope>
</reference>
<dbReference type="EMBL" id="GECZ01012422">
    <property type="protein sequence ID" value="JAS57347.1"/>
    <property type="molecule type" value="Transcribed_RNA"/>
</dbReference>
<proteinExistence type="predicted"/>
<name>A0A1B6G4J1_9HEMI</name>
<feature type="non-terminal residue" evidence="2">
    <location>
        <position position="1"/>
    </location>
</feature>
<evidence type="ECO:0000259" key="1">
    <source>
        <dbReference type="PROSITE" id="PS50878"/>
    </source>
</evidence>
<dbReference type="Pfam" id="PF00078">
    <property type="entry name" value="RVT_1"/>
    <property type="match status" value="1"/>
</dbReference>
<evidence type="ECO:0000313" key="2">
    <source>
        <dbReference type="EMBL" id="JAS57347.1"/>
    </source>
</evidence>
<dbReference type="InterPro" id="IPR000477">
    <property type="entry name" value="RT_dom"/>
</dbReference>
<dbReference type="AlphaFoldDB" id="A0A1B6G4J1"/>
<dbReference type="PANTHER" id="PTHR33332">
    <property type="entry name" value="REVERSE TRANSCRIPTASE DOMAIN-CONTAINING PROTEIN"/>
    <property type="match status" value="1"/>
</dbReference>
<organism evidence="2">
    <name type="scientific">Cuerna arida</name>
    <dbReference type="NCBI Taxonomy" id="1464854"/>
    <lineage>
        <taxon>Eukaryota</taxon>
        <taxon>Metazoa</taxon>
        <taxon>Ecdysozoa</taxon>
        <taxon>Arthropoda</taxon>
        <taxon>Hexapoda</taxon>
        <taxon>Insecta</taxon>
        <taxon>Pterygota</taxon>
        <taxon>Neoptera</taxon>
        <taxon>Paraneoptera</taxon>
        <taxon>Hemiptera</taxon>
        <taxon>Auchenorrhyncha</taxon>
        <taxon>Membracoidea</taxon>
        <taxon>Cicadellidae</taxon>
        <taxon>Cicadellinae</taxon>
        <taxon>Proconiini</taxon>
        <taxon>Cuerna</taxon>
    </lineage>
</organism>
<sequence>GSILGPVLFLIYVNNNHASASFGKIIQYADDTTLYFESESCHNLEIDSFINLNACIKKFQTENLNTNHSKTNYILFSLGHRDVQPMPTVMVGDITLEEVESTKFLGMHWDKVLNWQDHVDSVCSRIANGIYALRSLRHTAHHKF</sequence>
<accession>A0A1B6G4J1</accession>
<gene>
    <name evidence="2" type="ORF">g.771</name>
</gene>
<feature type="domain" description="Reverse transcriptase" evidence="1">
    <location>
        <begin position="1"/>
        <end position="109"/>
    </location>
</feature>
<protein>
    <recommendedName>
        <fullName evidence="1">Reverse transcriptase domain-containing protein</fullName>
    </recommendedName>
</protein>
<dbReference type="PROSITE" id="PS50878">
    <property type="entry name" value="RT_POL"/>
    <property type="match status" value="1"/>
</dbReference>